<evidence type="ECO:0000313" key="11">
    <source>
        <dbReference type="EMBL" id="KAF8396418.1"/>
    </source>
</evidence>
<evidence type="ECO:0000256" key="2">
    <source>
        <dbReference type="ARBA" id="ARBA00022676"/>
    </source>
</evidence>
<evidence type="ECO:0000256" key="1">
    <source>
        <dbReference type="ARBA" id="ARBA00004127"/>
    </source>
</evidence>
<evidence type="ECO:0000256" key="9">
    <source>
        <dbReference type="PIRSR" id="PIRSR605150-3"/>
    </source>
</evidence>
<dbReference type="GO" id="GO:0012505">
    <property type="term" value="C:endomembrane system"/>
    <property type="evidence" value="ECO:0007669"/>
    <property type="project" value="UniProtKB-SubCell"/>
</dbReference>
<feature type="binding site" evidence="8">
    <location>
        <position position="308"/>
    </location>
    <ligand>
        <name>UDP-alpha-D-glucose</name>
        <dbReference type="ChEBI" id="CHEBI:58885"/>
    </ligand>
</feature>
<comment type="subcellular location">
    <subcellularLocation>
        <location evidence="1">Endomembrane system</location>
        <topology evidence="1">Multi-pass membrane protein</topology>
    </subcellularLocation>
</comment>
<gene>
    <name evidence="11" type="ORF">HHK36_018037</name>
</gene>
<keyword evidence="7" id="KW-0961">Cell wall biogenesis/degradation</keyword>
<keyword evidence="5 10" id="KW-1133">Transmembrane helix</keyword>
<evidence type="ECO:0000256" key="3">
    <source>
        <dbReference type="ARBA" id="ARBA00022679"/>
    </source>
</evidence>
<dbReference type="Gene3D" id="3.90.550.10">
    <property type="entry name" value="Spore Coat Polysaccharide Biosynthesis Protein SpsA, Chain A"/>
    <property type="match status" value="1"/>
</dbReference>
<feature type="transmembrane region" description="Helical" evidence="10">
    <location>
        <begin position="156"/>
        <end position="174"/>
    </location>
</feature>
<feature type="transmembrane region" description="Helical" evidence="10">
    <location>
        <begin position="116"/>
        <end position="135"/>
    </location>
</feature>
<evidence type="ECO:0000256" key="6">
    <source>
        <dbReference type="ARBA" id="ARBA00023136"/>
    </source>
</evidence>
<dbReference type="Pfam" id="PF03552">
    <property type="entry name" value="Cellulose_synt"/>
    <property type="match status" value="2"/>
</dbReference>
<dbReference type="AlphaFoldDB" id="A0A835DAG6"/>
<evidence type="ECO:0000313" key="12">
    <source>
        <dbReference type="Proteomes" id="UP000655225"/>
    </source>
</evidence>
<keyword evidence="2" id="KW-0328">Glycosyltransferase</keyword>
<dbReference type="PANTHER" id="PTHR13301">
    <property type="entry name" value="X-BOX TRANSCRIPTION FACTOR-RELATED"/>
    <property type="match status" value="1"/>
</dbReference>
<protein>
    <recommendedName>
        <fullName evidence="13">Cellulose synthase-like protein H1</fullName>
    </recommendedName>
</protein>
<feature type="transmembrane region" description="Helical" evidence="10">
    <location>
        <begin position="77"/>
        <end position="96"/>
    </location>
</feature>
<keyword evidence="3" id="KW-0808">Transferase</keyword>
<proteinExistence type="predicted"/>
<feature type="transmembrane region" description="Helical" evidence="10">
    <location>
        <begin position="240"/>
        <end position="261"/>
    </location>
</feature>
<dbReference type="InterPro" id="IPR029044">
    <property type="entry name" value="Nucleotide-diphossugar_trans"/>
</dbReference>
<evidence type="ECO:0000256" key="4">
    <source>
        <dbReference type="ARBA" id="ARBA00022692"/>
    </source>
</evidence>
<feature type="transmembrane region" description="Helical" evidence="10">
    <location>
        <begin position="553"/>
        <end position="576"/>
    </location>
</feature>
<comment type="caution">
    <text evidence="11">The sequence shown here is derived from an EMBL/GenBank/DDBJ whole genome shotgun (WGS) entry which is preliminary data.</text>
</comment>
<dbReference type="Proteomes" id="UP000655225">
    <property type="component" value="Unassembled WGS sequence"/>
</dbReference>
<keyword evidence="4 10" id="KW-0812">Transmembrane</keyword>
<feature type="binding site" evidence="9">
    <location>
        <position position="495"/>
    </location>
    <ligand>
        <name>Mn(2+)</name>
        <dbReference type="ChEBI" id="CHEBI:29035"/>
    </ligand>
</feature>
<feature type="transmembrane region" description="Helical" evidence="10">
    <location>
        <begin position="206"/>
        <end position="228"/>
    </location>
</feature>
<evidence type="ECO:0000256" key="10">
    <source>
        <dbReference type="SAM" id="Phobius"/>
    </source>
</evidence>
<evidence type="ECO:0000256" key="8">
    <source>
        <dbReference type="PIRSR" id="PIRSR605150-2"/>
    </source>
</evidence>
<keyword evidence="6 10" id="KW-0472">Membrane</keyword>
<dbReference type="EMBL" id="JABCRI010000012">
    <property type="protein sequence ID" value="KAF8396418.1"/>
    <property type="molecule type" value="Genomic_DNA"/>
</dbReference>
<keyword evidence="12" id="KW-1185">Reference proteome</keyword>
<dbReference type="InterPro" id="IPR005150">
    <property type="entry name" value="Cellulose_synth"/>
</dbReference>
<dbReference type="GO" id="GO:0030244">
    <property type="term" value="P:cellulose biosynthetic process"/>
    <property type="evidence" value="ECO:0007669"/>
    <property type="project" value="InterPro"/>
</dbReference>
<feature type="binding site" evidence="8">
    <location>
        <position position="337"/>
    </location>
    <ligand>
        <name>UDP-alpha-D-glucose</name>
        <dbReference type="ChEBI" id="CHEBI:58885"/>
    </ligand>
</feature>
<evidence type="ECO:0008006" key="13">
    <source>
        <dbReference type="Google" id="ProtNLM"/>
    </source>
</evidence>
<evidence type="ECO:0000256" key="7">
    <source>
        <dbReference type="ARBA" id="ARBA00023316"/>
    </source>
</evidence>
<sequence>MTEDVLTGRGIHARGWRSVFCTPKPPPFLGWAPMGGPACMTQQKRWATGLLEILFSKNSPILATLTAKLQFRQCLGYLYIVVWGLRSIPELCYAGLPPYCILTNTYFIPKISEPAIFIIGALFIIFNLYTLSEYLRSGLSIRTWWNNQRMARITSATAWLFGFLSVVVKLLGLSETVFEVTRKDQNTTDDGNDTDAGRFTFDESPVFVPATALVLVHLTALTMGLVGVQPSARGGYGSGLGEVICCAWVVLNFLPFVKGLVGKGKYGIPSSTLCKSSALAVLFVHLCRWASRGSLSFLRWTCSLQLLEPPIITVNTVLSLLAVDYPAHKLACYVSDDAGSPLTFYSLVEAAKFAKLWVPFCKKYDIPVRAPFQYFSIDLNSSSDVSSNFLRDWREMKDEYEQLSRRIEEAIQKSVPRDFTVELATFSKIERRNHPSIVKVIWENKDNLPNGVPRLLYVSREKRPKHPHHFKAGAMNVLTRVSGVMTNAPFMLNVDCDMFANNPQIVLHAMCLLLTSDKEREYAFVQCPQLMYGGLKDDPFGNQLIVMQEVCNLHVIIVLISTIFVTGVGGIQGPFYGGMGCFHRRKDIYGLLPIEAKIRGRNLSSVNGKSHDEVLHAKFGKSIVFTKSVDQILSGITAKTDNLHDLSSSLEAANQVAGCNYEHGTYWGTTVSDLDCLWFDF</sequence>
<dbReference type="GO" id="GO:0071555">
    <property type="term" value="P:cell wall organization"/>
    <property type="evidence" value="ECO:0007669"/>
    <property type="project" value="UniProtKB-KW"/>
</dbReference>
<dbReference type="GO" id="GO:0016760">
    <property type="term" value="F:cellulose synthase (UDP-forming) activity"/>
    <property type="evidence" value="ECO:0007669"/>
    <property type="project" value="InterPro"/>
</dbReference>
<accession>A0A835DAG6</accession>
<organism evidence="11 12">
    <name type="scientific">Tetracentron sinense</name>
    <name type="common">Spur-leaf</name>
    <dbReference type="NCBI Taxonomy" id="13715"/>
    <lineage>
        <taxon>Eukaryota</taxon>
        <taxon>Viridiplantae</taxon>
        <taxon>Streptophyta</taxon>
        <taxon>Embryophyta</taxon>
        <taxon>Tracheophyta</taxon>
        <taxon>Spermatophyta</taxon>
        <taxon>Magnoliopsida</taxon>
        <taxon>Trochodendrales</taxon>
        <taxon>Trochodendraceae</taxon>
        <taxon>Tetracentron</taxon>
    </lineage>
</organism>
<dbReference type="GO" id="GO:0016020">
    <property type="term" value="C:membrane"/>
    <property type="evidence" value="ECO:0007669"/>
    <property type="project" value="InterPro"/>
</dbReference>
<feature type="binding site" evidence="9">
    <location>
        <position position="471"/>
    </location>
    <ligand>
        <name>Mn(2+)</name>
        <dbReference type="ChEBI" id="CHEBI:29035"/>
    </ligand>
</feature>
<dbReference type="OrthoDB" id="72851at2759"/>
<reference evidence="11 12" key="1">
    <citation type="submission" date="2020-04" db="EMBL/GenBank/DDBJ databases">
        <title>Plant Genome Project.</title>
        <authorList>
            <person name="Zhang R.-G."/>
        </authorList>
    </citation>
    <scope>NUCLEOTIDE SEQUENCE [LARGE SCALE GENOMIC DNA]</scope>
    <source>
        <strain evidence="11">YNK0</strain>
        <tissue evidence="11">Leaf</tissue>
    </source>
</reference>
<name>A0A835DAG6_TETSI</name>
<evidence type="ECO:0000256" key="5">
    <source>
        <dbReference type="ARBA" id="ARBA00022989"/>
    </source>
</evidence>